<proteinExistence type="predicted"/>
<comment type="caution">
    <text evidence="1">The sequence shown here is derived from an EMBL/GenBank/DDBJ whole genome shotgun (WGS) entry which is preliminary data.</text>
</comment>
<evidence type="ECO:0008006" key="3">
    <source>
        <dbReference type="Google" id="ProtNLM"/>
    </source>
</evidence>
<dbReference type="RefSeq" id="WP_188444061.1">
    <property type="nucleotide sequence ID" value="NZ_BMFD01000015.1"/>
</dbReference>
<dbReference type="EMBL" id="BMFD01000015">
    <property type="protein sequence ID" value="GGC50637.1"/>
    <property type="molecule type" value="Genomic_DNA"/>
</dbReference>
<evidence type="ECO:0000313" key="1">
    <source>
        <dbReference type="EMBL" id="GGC50637.1"/>
    </source>
</evidence>
<organism evidence="1 2">
    <name type="scientific">Belliella aquatica</name>
    <dbReference type="NCBI Taxonomy" id="1323734"/>
    <lineage>
        <taxon>Bacteria</taxon>
        <taxon>Pseudomonadati</taxon>
        <taxon>Bacteroidota</taxon>
        <taxon>Cytophagia</taxon>
        <taxon>Cytophagales</taxon>
        <taxon>Cyclobacteriaceae</taxon>
        <taxon>Belliella</taxon>
    </lineage>
</organism>
<keyword evidence="2" id="KW-1185">Reference proteome</keyword>
<sequence length="365" mass="42552">MSFLRTKRVNHENIRPLLIKTTRTKFLIISVCLFQLACSKKDDSLFIINVNKENIASFQSLEDKEFQSLFEFSGGNVTRILEIDSYLLLFDVKGLKNQFLHLYDLDKKEILAGIFNKGNGPFESISPYSIGIIDSKIWLQDFTMLKIVFFDFRDSVYSEKKVPFDLYGVNFLTENKILSSIMNNSEFKFQFIDIEQNIITKEFGEFYKYPDYLEQSTLQSYFQRKSMVRPDKKTVATAYRWHNAIEITDLNDLSSKIIYSPDRVQNENDIIEYDGKLIFDRSGTTKKCYNDIFVTDNFIYAIFSGLEDDTPNSGFCKIIHIYDWEGNPIKQINLDRGIMSISVTSDDSRIYSFDIDTGEVIYIDL</sequence>
<reference evidence="2" key="1">
    <citation type="journal article" date="2019" name="Int. J. Syst. Evol. Microbiol.">
        <title>The Global Catalogue of Microorganisms (GCM) 10K type strain sequencing project: providing services to taxonomists for standard genome sequencing and annotation.</title>
        <authorList>
            <consortium name="The Broad Institute Genomics Platform"/>
            <consortium name="The Broad Institute Genome Sequencing Center for Infectious Disease"/>
            <person name="Wu L."/>
            <person name="Ma J."/>
        </authorList>
    </citation>
    <scope>NUCLEOTIDE SEQUENCE [LARGE SCALE GENOMIC DNA]</scope>
    <source>
        <strain evidence="2">CGMCC 1.12479</strain>
    </source>
</reference>
<protein>
    <recommendedName>
        <fullName evidence="3">TolB-like 6-blade propeller-like</fullName>
    </recommendedName>
</protein>
<evidence type="ECO:0000313" key="2">
    <source>
        <dbReference type="Proteomes" id="UP000635885"/>
    </source>
</evidence>
<gene>
    <name evidence="1" type="ORF">GCM10010993_31450</name>
</gene>
<dbReference type="Proteomes" id="UP000635885">
    <property type="component" value="Unassembled WGS sequence"/>
</dbReference>
<dbReference type="SUPFAM" id="SSF75011">
    <property type="entry name" value="3-carboxy-cis,cis-mucoante lactonizing enzyme"/>
    <property type="match status" value="1"/>
</dbReference>
<dbReference type="Pfam" id="PF15869">
    <property type="entry name" value="TolB_like"/>
    <property type="match status" value="1"/>
</dbReference>
<name>A0ABQ1N0W8_9BACT</name>
<accession>A0ABQ1N0W8</accession>